<reference evidence="2" key="1">
    <citation type="submission" date="2019-08" db="EMBL/GenBank/DDBJ databases">
        <title>The improved chromosome-level genome for the pearl oyster Pinctada fucata martensii using PacBio sequencing and Hi-C.</title>
        <authorList>
            <person name="Zheng Z."/>
        </authorList>
    </citation>
    <scope>NUCLEOTIDE SEQUENCE</scope>
    <source>
        <strain evidence="2">ZZ-2019</strain>
        <tissue evidence="2">Adductor muscle</tissue>
    </source>
</reference>
<protein>
    <recommendedName>
        <fullName evidence="4">B box-type domain-containing protein</fullName>
    </recommendedName>
</protein>
<comment type="caution">
    <text evidence="2">The sequence shown here is derived from an EMBL/GenBank/DDBJ whole genome shotgun (WGS) entry which is preliminary data.</text>
</comment>
<organism evidence="2 3">
    <name type="scientific">Pinctada imbricata</name>
    <name type="common">Atlantic pearl-oyster</name>
    <name type="synonym">Pinctada martensii</name>
    <dbReference type="NCBI Taxonomy" id="66713"/>
    <lineage>
        <taxon>Eukaryota</taxon>
        <taxon>Metazoa</taxon>
        <taxon>Spiralia</taxon>
        <taxon>Lophotrochozoa</taxon>
        <taxon>Mollusca</taxon>
        <taxon>Bivalvia</taxon>
        <taxon>Autobranchia</taxon>
        <taxon>Pteriomorphia</taxon>
        <taxon>Pterioida</taxon>
        <taxon>Pterioidea</taxon>
        <taxon>Pteriidae</taxon>
        <taxon>Pinctada</taxon>
    </lineage>
</organism>
<keyword evidence="3" id="KW-1185">Reference proteome</keyword>
<gene>
    <name evidence="2" type="ORF">FSP39_023419</name>
</gene>
<evidence type="ECO:0000256" key="1">
    <source>
        <dbReference type="SAM" id="Coils"/>
    </source>
</evidence>
<dbReference type="EMBL" id="VSWD01000005">
    <property type="protein sequence ID" value="KAK3103983.1"/>
    <property type="molecule type" value="Genomic_DNA"/>
</dbReference>
<dbReference type="Proteomes" id="UP001186944">
    <property type="component" value="Unassembled WGS sequence"/>
</dbReference>
<sequence>MMCITCAVPVCNRCILSTHNGHVFESLEAKLKRSKDRLSKYIEKLDEKSELINDQLMMHSCTQHFIAGERQCSKEKIIEARDAITASVNAKSEKLIKQLETRMDKSKNEVSTIERKLNSALDKIEEAKKKA</sequence>
<dbReference type="AlphaFoldDB" id="A0AA89C8L6"/>
<keyword evidence="1" id="KW-0175">Coiled coil</keyword>
<feature type="coiled-coil region" evidence="1">
    <location>
        <begin position="89"/>
        <end position="130"/>
    </location>
</feature>
<feature type="coiled-coil region" evidence="1">
    <location>
        <begin position="24"/>
        <end position="51"/>
    </location>
</feature>
<evidence type="ECO:0000313" key="2">
    <source>
        <dbReference type="EMBL" id="KAK3103983.1"/>
    </source>
</evidence>
<proteinExistence type="predicted"/>
<dbReference type="Gene3D" id="3.30.160.60">
    <property type="entry name" value="Classic Zinc Finger"/>
    <property type="match status" value="1"/>
</dbReference>
<evidence type="ECO:0008006" key="4">
    <source>
        <dbReference type="Google" id="ProtNLM"/>
    </source>
</evidence>
<evidence type="ECO:0000313" key="3">
    <source>
        <dbReference type="Proteomes" id="UP001186944"/>
    </source>
</evidence>
<accession>A0AA89C8L6</accession>
<dbReference type="SUPFAM" id="SSF57845">
    <property type="entry name" value="B-box zinc-binding domain"/>
    <property type="match status" value="1"/>
</dbReference>
<name>A0AA89C8L6_PINIB</name>